<keyword evidence="10" id="KW-0175">Coiled coil</keyword>
<dbReference type="Proteomes" id="UP000078550">
    <property type="component" value="Unassembled WGS sequence"/>
</dbReference>
<feature type="region of interest" description="Disordered" evidence="11">
    <location>
        <begin position="917"/>
        <end position="939"/>
    </location>
</feature>
<keyword evidence="4" id="KW-0479">Metal-binding</keyword>
<proteinExistence type="inferred from homology"/>
<evidence type="ECO:0000313" key="16">
    <source>
        <dbReference type="Proteomes" id="UP000078555"/>
    </source>
</evidence>
<evidence type="ECO:0000256" key="6">
    <source>
        <dbReference type="ARBA" id="ARBA00022842"/>
    </source>
</evidence>
<dbReference type="GO" id="GO:0051301">
    <property type="term" value="P:cell division"/>
    <property type="evidence" value="ECO:0007669"/>
    <property type="project" value="UniProtKB-KW"/>
</dbReference>
<dbReference type="EMBL" id="FLRD01000129">
    <property type="protein sequence ID" value="SBT43447.1"/>
    <property type="molecule type" value="Genomic_DNA"/>
</dbReference>
<evidence type="ECO:0000256" key="2">
    <source>
        <dbReference type="ARBA" id="ARBA00009638"/>
    </source>
</evidence>
<dbReference type="InterPro" id="IPR006073">
    <property type="entry name" value="GTP-bd"/>
</dbReference>
<keyword evidence="16" id="KW-1185">Reference proteome</keyword>
<evidence type="ECO:0000256" key="9">
    <source>
        <dbReference type="ARBA" id="ARBA00023306"/>
    </source>
</evidence>
<dbReference type="InterPro" id="IPR019987">
    <property type="entry name" value="GTP-bd_ribosome_bio_YsxC"/>
</dbReference>
<keyword evidence="8" id="KW-0717">Septation</keyword>
<accession>A0A1A8ZJ53</accession>
<evidence type="ECO:0000256" key="7">
    <source>
        <dbReference type="ARBA" id="ARBA00023134"/>
    </source>
</evidence>
<reference evidence="15 16" key="2">
    <citation type="submission" date="2016-05" db="EMBL/GenBank/DDBJ databases">
        <authorList>
            <person name="Naeem Raeece"/>
        </authorList>
    </citation>
    <scope>NUCLEOTIDE SEQUENCE [LARGE SCALE GENOMIC DNA]</scope>
</reference>
<evidence type="ECO:0000313" key="13">
    <source>
        <dbReference type="EMBL" id="SBT43447.1"/>
    </source>
</evidence>
<evidence type="ECO:0000256" key="4">
    <source>
        <dbReference type="ARBA" id="ARBA00022723"/>
    </source>
</evidence>
<keyword evidence="9" id="KW-0131">Cell cycle</keyword>
<dbReference type="Gene3D" id="3.40.50.300">
    <property type="entry name" value="P-loop containing nucleotide triphosphate hydrolases"/>
    <property type="match status" value="1"/>
</dbReference>
<evidence type="ECO:0000256" key="1">
    <source>
        <dbReference type="ARBA" id="ARBA00001946"/>
    </source>
</evidence>
<reference evidence="14" key="1">
    <citation type="submission" date="2016-05" db="EMBL/GenBank/DDBJ databases">
        <authorList>
            <person name="Lavstsen T."/>
            <person name="Jespersen J.S."/>
        </authorList>
    </citation>
    <scope>NUCLEOTIDE SEQUENCE [LARGE SCALE GENOMIC DNA]</scope>
</reference>
<keyword evidence="5" id="KW-0547">Nucleotide-binding</keyword>
<keyword evidence="7" id="KW-0342">GTP-binding</keyword>
<dbReference type="GO" id="GO:0005525">
    <property type="term" value="F:GTP binding"/>
    <property type="evidence" value="ECO:0007669"/>
    <property type="project" value="UniProtKB-KW"/>
</dbReference>
<feature type="domain" description="EngB-type G" evidence="12">
    <location>
        <begin position="110"/>
        <end position="287"/>
    </location>
</feature>
<name>A0A1A8ZJ53_PLAOA</name>
<comment type="cofactor">
    <cofactor evidence="1">
        <name>Mg(2+)</name>
        <dbReference type="ChEBI" id="CHEBI:18420"/>
    </cofactor>
</comment>
<dbReference type="GO" id="GO:0046872">
    <property type="term" value="F:metal ion binding"/>
    <property type="evidence" value="ECO:0007669"/>
    <property type="project" value="UniProtKB-KW"/>
</dbReference>
<dbReference type="PROSITE" id="PS51706">
    <property type="entry name" value="G_ENGB"/>
    <property type="match status" value="1"/>
</dbReference>
<dbReference type="InterPro" id="IPR030393">
    <property type="entry name" value="G_ENGB_dom"/>
</dbReference>
<feature type="region of interest" description="Disordered" evidence="11">
    <location>
        <begin position="334"/>
        <end position="358"/>
    </location>
</feature>
<feature type="coiled-coil region" evidence="10">
    <location>
        <begin position="267"/>
        <end position="294"/>
    </location>
</feature>
<dbReference type="HAMAP" id="MF_00321">
    <property type="entry name" value="GTPase_EngB"/>
    <property type="match status" value="1"/>
</dbReference>
<sequence>MRLLGNFFRKYANPNGKWSSEKVRTNVSMVNHVGNNYTMSRRQKEKGIKLDVKIYEQLKKRMIGKPMNKLQRNYMKEKRPKFAPIFLDQLKPRMILYKVAIKVSELPLPKYPEVAFIGRSNCGKSTLINELCGRTNKAKVSKLPGCTKEIHFYKIGKPCLLCLVDLPGYGFAHSKEELRLQWNEFTLFYLKNRKNLKKVFVLIDCRIGLKTSDKELLFFFDRYNIKYQIVLSKCDLLNAKDITIKIQMMNQEIPCFKNLEMPIIPLSSLKRQNLNELRNEIAKYQLNKTIVKNNIIMKINDLIEQKSLKKLKNSKGLNNLKKLENLKNWKDSTEGDIREGCKKDDNETKSEKQKKLEGNTRDTLTSNIFDIYEDCKKGKISKGENLSKDILISDETIFEALNRWKTPNDVTQEGTFNKYTNQYIKHLIHSIQQKFLDNCHREYSKGDLAIIDQIIEPVDQLQNEAQRIVRIAHKESRRGLTYMDCKKGKYKLQFEVKDRTQEDSQVGGGLLMQDELGKNYNTKSSLQNSAHVEMGRITAQDDVAKGHINHCMNGSEITYEDRCYSQMSSENMMDECTNDLEDILEETYERKPCDYSDKFSANIKDSESMEDEIFLKSLLPFDKDEEENHSEYVHAENVKMGNLFEASNADKKWNNHFKRMDYSKAKADALLEEDETYTTEDYVSGLKKAKKESMHDDTLYKYTFNMRDKSTHYIYEKTKSEAYKMYISKQLENLHEAEDISASQKGVCTQDNTHTVGTTPDCGHKGTHHGNTQSQNRYICKEEVLENEIRNGKDKIAHIRKNYIGLKTRSNIIKGTKKLKLFGKKRTNEILHVPTDLATDYFKLCNNSAVYEKLKKKNNWNYISSKYNKWLKKMNRKRISSEITSPVKKEDVMVRYAQKQEGKYRKEKNKWMTQKKKLGMITKPPNHKRDKKHAKNFTLSDEQKMFDREAFFKYRDVQK</sequence>
<evidence type="ECO:0000313" key="14">
    <source>
        <dbReference type="EMBL" id="SBT43917.1"/>
    </source>
</evidence>
<evidence type="ECO:0000256" key="8">
    <source>
        <dbReference type="ARBA" id="ARBA00023210"/>
    </source>
</evidence>
<evidence type="ECO:0000259" key="12">
    <source>
        <dbReference type="PROSITE" id="PS51706"/>
    </source>
</evidence>
<evidence type="ECO:0000256" key="3">
    <source>
        <dbReference type="ARBA" id="ARBA00022618"/>
    </source>
</evidence>
<comment type="similarity">
    <text evidence="2">Belongs to the TRAFAC class TrmE-Era-EngA-EngB-Septin-like GTPase superfamily. EngB GTPase family.</text>
</comment>
<evidence type="ECO:0000256" key="5">
    <source>
        <dbReference type="ARBA" id="ARBA00022741"/>
    </source>
</evidence>
<feature type="compositionally biased region" description="Basic residues" evidence="11">
    <location>
        <begin position="925"/>
        <end position="935"/>
    </location>
</feature>
<keyword evidence="3" id="KW-0132">Cell division</keyword>
<organism evidence="14 15">
    <name type="scientific">Plasmodium ovale wallikeri</name>
    <dbReference type="NCBI Taxonomy" id="864142"/>
    <lineage>
        <taxon>Eukaryota</taxon>
        <taxon>Sar</taxon>
        <taxon>Alveolata</taxon>
        <taxon>Apicomplexa</taxon>
        <taxon>Aconoidasida</taxon>
        <taxon>Haemosporida</taxon>
        <taxon>Plasmodiidae</taxon>
        <taxon>Plasmodium</taxon>
        <taxon>Plasmodium (Plasmodium)</taxon>
    </lineage>
</organism>
<dbReference type="PANTHER" id="PTHR11649:SF13">
    <property type="entry name" value="ENGB-TYPE G DOMAIN-CONTAINING PROTEIN"/>
    <property type="match status" value="1"/>
</dbReference>
<gene>
    <name evidence="13" type="ORF">POVWA1_047940</name>
    <name evidence="14" type="ORF">POVWA2_046880</name>
</gene>
<evidence type="ECO:0000256" key="11">
    <source>
        <dbReference type="SAM" id="MobiDB-lite"/>
    </source>
</evidence>
<dbReference type="EMBL" id="FLRE01000171">
    <property type="protein sequence ID" value="SBT43917.1"/>
    <property type="molecule type" value="Genomic_DNA"/>
</dbReference>
<evidence type="ECO:0000313" key="15">
    <source>
        <dbReference type="Proteomes" id="UP000078550"/>
    </source>
</evidence>
<dbReference type="AlphaFoldDB" id="A0A1A8ZJ53"/>
<dbReference type="SUPFAM" id="SSF52540">
    <property type="entry name" value="P-loop containing nucleoside triphosphate hydrolases"/>
    <property type="match status" value="1"/>
</dbReference>
<evidence type="ECO:0000256" key="10">
    <source>
        <dbReference type="SAM" id="Coils"/>
    </source>
</evidence>
<dbReference type="NCBIfam" id="TIGR03598">
    <property type="entry name" value="GTPase_YsxC"/>
    <property type="match status" value="1"/>
</dbReference>
<dbReference type="InterPro" id="IPR027417">
    <property type="entry name" value="P-loop_NTPase"/>
</dbReference>
<dbReference type="PANTHER" id="PTHR11649">
    <property type="entry name" value="MSS1/TRME-RELATED GTP-BINDING PROTEIN"/>
    <property type="match status" value="1"/>
</dbReference>
<dbReference type="Proteomes" id="UP000078555">
    <property type="component" value="Unassembled WGS sequence"/>
</dbReference>
<keyword evidence="6" id="KW-0460">Magnesium</keyword>
<dbReference type="Pfam" id="PF01926">
    <property type="entry name" value="MMR_HSR1"/>
    <property type="match status" value="1"/>
</dbReference>
<dbReference type="CDD" id="cd01876">
    <property type="entry name" value="YihA_EngB"/>
    <property type="match status" value="1"/>
</dbReference>
<protein>
    <submittedName>
        <fullName evidence="14">GTP-binding protein, putative</fullName>
    </submittedName>
</protein>